<protein>
    <submittedName>
        <fullName evidence="2">Uncharacterized protein</fullName>
    </submittedName>
</protein>
<comment type="caution">
    <text evidence="2">The sequence shown here is derived from an EMBL/GenBank/DDBJ whole genome shotgun (WGS) entry which is preliminary data.</text>
</comment>
<feature type="signal peptide" evidence="1">
    <location>
        <begin position="1"/>
        <end position="26"/>
    </location>
</feature>
<evidence type="ECO:0000256" key="1">
    <source>
        <dbReference type="SAM" id="SignalP"/>
    </source>
</evidence>
<dbReference type="RefSeq" id="WP_119762623.1">
    <property type="nucleotide sequence ID" value="NZ_QYUM01000003.1"/>
</dbReference>
<dbReference type="EMBL" id="QYUM01000003">
    <property type="protein sequence ID" value="RJF90970.1"/>
    <property type="molecule type" value="Genomic_DNA"/>
</dbReference>
<proteinExistence type="predicted"/>
<organism evidence="2 3">
    <name type="scientific">Sphingomonas cavernae</name>
    <dbReference type="NCBI Taxonomy" id="2320861"/>
    <lineage>
        <taxon>Bacteria</taxon>
        <taxon>Pseudomonadati</taxon>
        <taxon>Pseudomonadota</taxon>
        <taxon>Alphaproteobacteria</taxon>
        <taxon>Sphingomonadales</taxon>
        <taxon>Sphingomonadaceae</taxon>
        <taxon>Sphingomonas</taxon>
    </lineage>
</organism>
<evidence type="ECO:0000313" key="3">
    <source>
        <dbReference type="Proteomes" id="UP000286100"/>
    </source>
</evidence>
<dbReference type="OrthoDB" id="7476939at2"/>
<reference evidence="2 3" key="1">
    <citation type="submission" date="2018-09" db="EMBL/GenBank/DDBJ databases">
        <authorList>
            <person name="Zhu H."/>
        </authorList>
    </citation>
    <scope>NUCLEOTIDE SEQUENCE [LARGE SCALE GENOMIC DNA]</scope>
    <source>
        <strain evidence="2 3">K2R01-6</strain>
    </source>
</reference>
<sequence>MKNSTAFIRAAVIGASIAASSVPAFAADTKDSEKAQLTLDKKTGKYCYKASLTGSRMQKSICRTREQWVEEGVKLPEASGSELAKK</sequence>
<feature type="chain" id="PRO_5019550364" evidence="1">
    <location>
        <begin position="27"/>
        <end position="86"/>
    </location>
</feature>
<dbReference type="AlphaFoldDB" id="A0A418WLU3"/>
<accession>A0A418WLU3</accession>
<name>A0A418WLU3_9SPHN</name>
<keyword evidence="1" id="KW-0732">Signal</keyword>
<keyword evidence="3" id="KW-1185">Reference proteome</keyword>
<gene>
    <name evidence="2" type="ORF">D3876_12500</name>
</gene>
<dbReference type="Proteomes" id="UP000286100">
    <property type="component" value="Unassembled WGS sequence"/>
</dbReference>
<evidence type="ECO:0000313" key="2">
    <source>
        <dbReference type="EMBL" id="RJF90970.1"/>
    </source>
</evidence>